<sequence>MKYCYLILVTLFLIACHTDSDKNTNEKPQDSTVLQNQLTNTIAEPKEEIIVDTLNINRQKLIKYSFPNNRFFGLTTLKGDTLIKFGKDYFYADILDINGDGNKDIRIFGFANVPNVCETYLFDEKTKKYRFLENCDLDIQQIKNTPYFYSYARAGCADYNWESYLSKIVDFKLIDIGFIDGRGCEYENPKESPRQIKIYKIKDKGHILYKTLPYSKHIPTFSDKWDFIKKYWTKNHRQFIH</sequence>
<comment type="caution">
    <text evidence="1">The sequence shown here is derived from an EMBL/GenBank/DDBJ whole genome shotgun (WGS) entry which is preliminary data.</text>
</comment>
<reference evidence="1" key="1">
    <citation type="submission" date="2023-05" db="EMBL/GenBank/DDBJ databases">
        <authorList>
            <person name="Zhang X."/>
        </authorList>
    </citation>
    <scope>NUCLEOTIDE SEQUENCE</scope>
    <source>
        <strain evidence="1">BD1B2-1</strain>
    </source>
</reference>
<accession>A0AAE3UCU4</accession>
<organism evidence="1 2">
    <name type="scientific">Xanthocytophaga agilis</name>
    <dbReference type="NCBI Taxonomy" id="3048010"/>
    <lineage>
        <taxon>Bacteria</taxon>
        <taxon>Pseudomonadati</taxon>
        <taxon>Bacteroidota</taxon>
        <taxon>Cytophagia</taxon>
        <taxon>Cytophagales</taxon>
        <taxon>Rhodocytophagaceae</taxon>
        <taxon>Xanthocytophaga</taxon>
    </lineage>
</organism>
<dbReference type="AlphaFoldDB" id="A0AAE3UCU4"/>
<dbReference type="RefSeq" id="WP_314509207.1">
    <property type="nucleotide sequence ID" value="NZ_JASJOU010000001.1"/>
</dbReference>
<evidence type="ECO:0000313" key="1">
    <source>
        <dbReference type="EMBL" id="MDJ1499666.1"/>
    </source>
</evidence>
<protein>
    <recommendedName>
        <fullName evidence="3">Lipoprotein</fullName>
    </recommendedName>
</protein>
<evidence type="ECO:0000313" key="2">
    <source>
        <dbReference type="Proteomes" id="UP001232063"/>
    </source>
</evidence>
<evidence type="ECO:0008006" key="3">
    <source>
        <dbReference type="Google" id="ProtNLM"/>
    </source>
</evidence>
<dbReference type="PROSITE" id="PS51257">
    <property type="entry name" value="PROKAR_LIPOPROTEIN"/>
    <property type="match status" value="1"/>
</dbReference>
<gene>
    <name evidence="1" type="ORF">QNI22_03370</name>
</gene>
<keyword evidence="2" id="KW-1185">Reference proteome</keyword>
<dbReference type="Proteomes" id="UP001232063">
    <property type="component" value="Unassembled WGS sequence"/>
</dbReference>
<proteinExistence type="predicted"/>
<dbReference type="EMBL" id="JASJOU010000001">
    <property type="protein sequence ID" value="MDJ1499666.1"/>
    <property type="molecule type" value="Genomic_DNA"/>
</dbReference>
<name>A0AAE3UCU4_9BACT</name>